<dbReference type="GO" id="GO:0004040">
    <property type="term" value="F:amidase activity"/>
    <property type="evidence" value="ECO:0007669"/>
    <property type="project" value="InterPro"/>
</dbReference>
<feature type="domain" description="Mannosyl-glycoprotein endo-beta-N-acetylglucosamidase-like" evidence="1">
    <location>
        <begin position="154"/>
        <end position="284"/>
    </location>
</feature>
<evidence type="ECO:0000313" key="2">
    <source>
        <dbReference type="EMBL" id="ADJ29738.1"/>
    </source>
</evidence>
<dbReference type="EMBL" id="CP002086">
    <property type="protein sequence ID" value="ADJ29738.1"/>
    <property type="molecule type" value="Genomic_DNA"/>
</dbReference>
<reference evidence="2 3" key="1">
    <citation type="submission" date="2010-06" db="EMBL/GenBank/DDBJ databases">
        <title>Complete sequence of chromosome of Nitrosococcus watsoni C-113.</title>
        <authorList>
            <consortium name="US DOE Joint Genome Institute"/>
            <person name="Lucas S."/>
            <person name="Copeland A."/>
            <person name="Lapidus A."/>
            <person name="Cheng J.-F."/>
            <person name="Bruce D."/>
            <person name="Goodwin L."/>
            <person name="Pitluck S."/>
            <person name="Malfatti S.A."/>
            <person name="Chain P.S.G."/>
            <person name="Land M."/>
            <person name="Hauser L."/>
            <person name="Kyrpides N."/>
            <person name="Ivanova N."/>
            <person name="Cambell M.A."/>
            <person name="Heidelberg J.F."/>
            <person name="Klotz M.G."/>
            <person name="Woyke T."/>
        </authorList>
    </citation>
    <scope>NUCLEOTIDE SEQUENCE [LARGE SCALE GENOMIC DNA]</scope>
    <source>
        <strain evidence="2 3">C-113</strain>
    </source>
</reference>
<dbReference type="Proteomes" id="UP000000393">
    <property type="component" value="Chromosome"/>
</dbReference>
<sequence length="310" mass="34311">MGTAKIFFRLISGALLGVLIFSASVVAVAEELAFQSYKEVETLFQQQGYTVDAWQKGIRKVPRIYLSNIPSRWKNKYSKEISTANKKRLFFRLLGPAVLRSNELILADRSRLEAMVAKDSRNSADTAWLLGLAKQYKIVNGASVDNLGIEQLAELRTRVDIIPPSLVLAQAANESGWGTSRFADLGNALFGQWTYGGDGIPPREKRTGKGDYGIASFESPIDSVRAYMLNLNTHPTYAELRERRAVLRNQGNEPTGLALVDTLVDYSERGQAYVDEIREMIHYNHLEATDQAFLADEAPIILVPAGAGAN</sequence>
<dbReference type="STRING" id="105559.Nwat_3015"/>
<dbReference type="eggNOG" id="COG2992">
    <property type="taxonomic scope" value="Bacteria"/>
</dbReference>
<accession>D8KC67</accession>
<evidence type="ECO:0000313" key="3">
    <source>
        <dbReference type="Proteomes" id="UP000000393"/>
    </source>
</evidence>
<dbReference type="CAZy" id="GH73">
    <property type="family name" value="Glycoside Hydrolase Family 73"/>
</dbReference>
<keyword evidence="3" id="KW-1185">Reference proteome</keyword>
<dbReference type="OrthoDB" id="9788155at2"/>
<dbReference type="Gene3D" id="1.10.530.10">
    <property type="match status" value="1"/>
</dbReference>
<dbReference type="KEGG" id="nwa:Nwat_3015"/>
<evidence type="ECO:0000259" key="1">
    <source>
        <dbReference type="Pfam" id="PF01832"/>
    </source>
</evidence>
<proteinExistence type="predicted"/>
<name>D8KC67_NITWC</name>
<dbReference type="HOGENOM" id="CLU_061344_0_0_6"/>
<dbReference type="Pfam" id="PF01832">
    <property type="entry name" value="Glucosaminidase"/>
    <property type="match status" value="1"/>
</dbReference>
<dbReference type="InterPro" id="IPR053195">
    <property type="entry name" value="Bax-like"/>
</dbReference>
<dbReference type="RefSeq" id="WP_013221799.1">
    <property type="nucleotide sequence ID" value="NC_014315.1"/>
</dbReference>
<organism evidence="2 3">
    <name type="scientific">Nitrosococcus watsoni (strain C-113)</name>
    <dbReference type="NCBI Taxonomy" id="105559"/>
    <lineage>
        <taxon>Bacteria</taxon>
        <taxon>Pseudomonadati</taxon>
        <taxon>Pseudomonadota</taxon>
        <taxon>Gammaproteobacteria</taxon>
        <taxon>Chromatiales</taxon>
        <taxon>Chromatiaceae</taxon>
        <taxon>Nitrosococcus</taxon>
    </lineage>
</organism>
<dbReference type="PANTHER" id="PTHR40572">
    <property type="entry name" value="PROTEIN BAX"/>
    <property type="match status" value="1"/>
</dbReference>
<dbReference type="AlphaFoldDB" id="D8KC67"/>
<dbReference type="PANTHER" id="PTHR40572:SF1">
    <property type="entry name" value="PROTEIN BAX"/>
    <property type="match status" value="1"/>
</dbReference>
<dbReference type="InterPro" id="IPR002901">
    <property type="entry name" value="MGlyc_endo_b_GlcNAc-like_dom"/>
</dbReference>
<protein>
    <submittedName>
        <fullName evidence="2">Bax domain protein</fullName>
    </submittedName>
</protein>
<gene>
    <name evidence="2" type="ordered locus">Nwat_3015</name>
</gene>